<dbReference type="AlphaFoldDB" id="A0A0G3M0C0"/>
<dbReference type="Proteomes" id="UP000035213">
    <property type="component" value="Chromosome"/>
</dbReference>
<dbReference type="EMBL" id="CP009928">
    <property type="protein sequence ID" value="AKK72344.1"/>
    <property type="molecule type" value="Genomic_DNA"/>
</dbReference>
<feature type="transmembrane region" description="Helical" evidence="1">
    <location>
        <begin position="237"/>
        <end position="257"/>
    </location>
</feature>
<feature type="transmembrane region" description="Helical" evidence="1">
    <location>
        <begin position="182"/>
        <end position="207"/>
    </location>
</feature>
<dbReference type="PATRIC" id="fig|1324352.5.peg.1394"/>
<protein>
    <recommendedName>
        <fullName evidence="4">Glycosyltransferase RgtA/B/C/D-like domain-containing protein</fullName>
    </recommendedName>
</protein>
<evidence type="ECO:0000313" key="2">
    <source>
        <dbReference type="EMBL" id="AKK72344.1"/>
    </source>
</evidence>
<gene>
    <name evidence="2" type="ORF">OK18_06590</name>
</gene>
<sequence>MKVKWRMSFLFIIAVLAFLTYWNYNNRVYDWDMPGYLGSVYTWEFPDSPDKVREITYSTIKEEAPSDHYTDLIGTKPWDIPRQYFAQNTQSFTEQLPYFQIKIGYILVIALFFKLGLTPPMSVLGVSLISYFFSGLLIFYILKILFPEKYGLAVLLTIASMLLPPMTYMARVSTPDMFIFQFILIFVIGLLKNWSKWTIFLLLLGITFIRPDYATFTLSYLGAVFLLNYFNEKTIDFSLVIQGVVILLMYIFIMKFYHYPGWTDLFYDSFIDRRPIISTQPVNLTLYAYLQVIYIKIIYFKKVTLSVAIMITVIFWKSKDVWVRLISVLFLVNVYIKFFFFPQSAALRFFFPFIFPLFIMMLYVLSQKYNNLKLTKIT</sequence>
<evidence type="ECO:0000313" key="3">
    <source>
        <dbReference type="Proteomes" id="UP000035213"/>
    </source>
</evidence>
<dbReference type="OrthoDB" id="1244758at2"/>
<name>A0A0G3M0C0_CHRGL</name>
<proteinExistence type="predicted"/>
<keyword evidence="1" id="KW-1133">Transmembrane helix</keyword>
<feature type="transmembrane region" description="Helical" evidence="1">
    <location>
        <begin position="98"/>
        <end position="117"/>
    </location>
</feature>
<dbReference type="STRING" id="1324352.OK18_06590"/>
<feature type="transmembrane region" description="Helical" evidence="1">
    <location>
        <begin position="213"/>
        <end position="230"/>
    </location>
</feature>
<feature type="transmembrane region" description="Helical" evidence="1">
    <location>
        <begin position="346"/>
        <end position="366"/>
    </location>
</feature>
<reference evidence="2 3" key="1">
    <citation type="submission" date="2014-11" db="EMBL/GenBank/DDBJ databases">
        <authorList>
            <person name="Park G.-S."/>
            <person name="Hong S.-J."/>
            <person name="Jung B.K."/>
            <person name="Khan A.R."/>
            <person name="Kwak Y."/>
            <person name="Shin J.-H."/>
        </authorList>
    </citation>
    <scope>NUCLEOTIDE SEQUENCE [LARGE SCALE GENOMIC DNA]</scope>
    <source>
        <strain evidence="2 3">DSM 27622</strain>
    </source>
</reference>
<feature type="transmembrane region" description="Helical" evidence="1">
    <location>
        <begin position="321"/>
        <end position="340"/>
    </location>
</feature>
<keyword evidence="1" id="KW-0812">Transmembrane</keyword>
<evidence type="ECO:0008006" key="4">
    <source>
        <dbReference type="Google" id="ProtNLM"/>
    </source>
</evidence>
<feature type="transmembrane region" description="Helical" evidence="1">
    <location>
        <begin position="7"/>
        <end position="24"/>
    </location>
</feature>
<organism evidence="2 3">
    <name type="scientific">Chryseobacterium gallinarum</name>
    <dbReference type="NCBI Taxonomy" id="1324352"/>
    <lineage>
        <taxon>Bacteria</taxon>
        <taxon>Pseudomonadati</taxon>
        <taxon>Bacteroidota</taxon>
        <taxon>Flavobacteriia</taxon>
        <taxon>Flavobacteriales</taxon>
        <taxon>Weeksellaceae</taxon>
        <taxon>Chryseobacterium group</taxon>
        <taxon>Chryseobacterium</taxon>
    </lineage>
</organism>
<evidence type="ECO:0000256" key="1">
    <source>
        <dbReference type="SAM" id="Phobius"/>
    </source>
</evidence>
<accession>A0A0G3M0C0</accession>
<keyword evidence="1" id="KW-0472">Membrane</keyword>
<dbReference type="KEGG" id="cgn:OK18_06590"/>
<feature type="transmembrane region" description="Helical" evidence="1">
    <location>
        <begin position="293"/>
        <end position="316"/>
    </location>
</feature>
<feature type="transmembrane region" description="Helical" evidence="1">
    <location>
        <begin position="152"/>
        <end position="170"/>
    </location>
</feature>
<feature type="transmembrane region" description="Helical" evidence="1">
    <location>
        <begin position="124"/>
        <end position="146"/>
    </location>
</feature>
<dbReference type="RefSeq" id="WP_053327503.1">
    <property type="nucleotide sequence ID" value="NZ_CP009928.1"/>
</dbReference>